<evidence type="ECO:0000313" key="2">
    <source>
        <dbReference type="Proteomes" id="UP001652394"/>
    </source>
</evidence>
<keyword evidence="2" id="KW-1185">Reference proteome</keyword>
<accession>A0ABT2TCU2</accession>
<name>A0ABT2TCU2_9FIRM</name>
<protein>
    <submittedName>
        <fullName evidence="1">Uncharacterized protein</fullName>
    </submittedName>
</protein>
<proteinExistence type="predicted"/>
<evidence type="ECO:0000313" key="1">
    <source>
        <dbReference type="EMBL" id="MCU6747687.1"/>
    </source>
</evidence>
<organism evidence="1 2">
    <name type="scientific">Faecalicatena acetigenes</name>
    <dbReference type="NCBI Taxonomy" id="2981790"/>
    <lineage>
        <taxon>Bacteria</taxon>
        <taxon>Bacillati</taxon>
        <taxon>Bacillota</taxon>
        <taxon>Clostridia</taxon>
        <taxon>Lachnospirales</taxon>
        <taxon>Lachnospiraceae</taxon>
        <taxon>Faecalicatena</taxon>
    </lineage>
</organism>
<gene>
    <name evidence="1" type="ORF">OCV51_08495</name>
</gene>
<dbReference type="Proteomes" id="UP001652394">
    <property type="component" value="Unassembled WGS sequence"/>
</dbReference>
<sequence>MSYYNICERCGSNLDPGEKCDCMEQQEEKEIRMKEKVFCYCDENENLKKISPHLTPIR</sequence>
<comment type="caution">
    <text evidence="1">The sequence shown here is derived from an EMBL/GenBank/DDBJ whole genome shotgun (WGS) entry which is preliminary data.</text>
</comment>
<dbReference type="RefSeq" id="WP_267304076.1">
    <property type="nucleotide sequence ID" value="NZ_JAOQJX010000011.1"/>
</dbReference>
<reference evidence="1 2" key="1">
    <citation type="journal article" date="2021" name="ISME Commun">
        <title>Automated analysis of genomic sequences facilitates high-throughput and comprehensive description of bacteria.</title>
        <authorList>
            <person name="Hitch T.C.A."/>
        </authorList>
    </citation>
    <scope>NUCLEOTIDE SEQUENCE [LARGE SCALE GENOMIC DNA]</scope>
    <source>
        <strain evidence="1 2">H2_18</strain>
    </source>
</reference>
<dbReference type="EMBL" id="JAOQJX010000011">
    <property type="protein sequence ID" value="MCU6747687.1"/>
    <property type="molecule type" value="Genomic_DNA"/>
</dbReference>